<name>A0ABP9MLE1_9GAMM</name>
<dbReference type="PANTHER" id="PTHR23542">
    <property type="match status" value="1"/>
</dbReference>
<protein>
    <submittedName>
        <fullName evidence="6">MFS transporter</fullName>
    </submittedName>
</protein>
<keyword evidence="2 4" id="KW-1133">Transmembrane helix</keyword>
<dbReference type="Gene3D" id="1.20.1250.20">
    <property type="entry name" value="MFS general substrate transporter like domains"/>
    <property type="match status" value="2"/>
</dbReference>
<dbReference type="Pfam" id="PF07690">
    <property type="entry name" value="MFS_1"/>
    <property type="match status" value="1"/>
</dbReference>
<feature type="transmembrane region" description="Helical" evidence="4">
    <location>
        <begin position="173"/>
        <end position="189"/>
    </location>
</feature>
<feature type="transmembrane region" description="Helical" evidence="4">
    <location>
        <begin position="210"/>
        <end position="236"/>
    </location>
</feature>
<keyword evidence="1 4" id="KW-0812">Transmembrane</keyword>
<evidence type="ECO:0000256" key="3">
    <source>
        <dbReference type="ARBA" id="ARBA00023136"/>
    </source>
</evidence>
<feature type="transmembrane region" description="Helical" evidence="4">
    <location>
        <begin position="78"/>
        <end position="98"/>
    </location>
</feature>
<feature type="domain" description="Major facilitator superfamily (MFS) profile" evidence="5">
    <location>
        <begin position="211"/>
        <end position="391"/>
    </location>
</feature>
<keyword evidence="7" id="KW-1185">Reference proteome</keyword>
<evidence type="ECO:0000256" key="2">
    <source>
        <dbReference type="ARBA" id="ARBA00022989"/>
    </source>
</evidence>
<organism evidence="6 7">
    <name type="scientific">Wohlfahrtiimonas larvae</name>
    <dbReference type="NCBI Taxonomy" id="1157986"/>
    <lineage>
        <taxon>Bacteria</taxon>
        <taxon>Pseudomonadati</taxon>
        <taxon>Pseudomonadota</taxon>
        <taxon>Gammaproteobacteria</taxon>
        <taxon>Cardiobacteriales</taxon>
        <taxon>Ignatzschineriaceae</taxon>
        <taxon>Wohlfahrtiimonas</taxon>
    </lineage>
</organism>
<dbReference type="Proteomes" id="UP001500631">
    <property type="component" value="Unassembled WGS sequence"/>
</dbReference>
<feature type="transmembrane region" description="Helical" evidence="4">
    <location>
        <begin position="16"/>
        <end position="39"/>
    </location>
</feature>
<evidence type="ECO:0000313" key="7">
    <source>
        <dbReference type="Proteomes" id="UP001500631"/>
    </source>
</evidence>
<dbReference type="PROSITE" id="PS50850">
    <property type="entry name" value="MFS"/>
    <property type="match status" value="1"/>
</dbReference>
<dbReference type="PANTHER" id="PTHR23542:SF1">
    <property type="entry name" value="MAJOR FACILITATOR SUPERFAMILY (MFS) PROFILE DOMAIN-CONTAINING PROTEIN"/>
    <property type="match status" value="1"/>
</dbReference>
<feature type="transmembrane region" description="Helical" evidence="4">
    <location>
        <begin position="242"/>
        <end position="264"/>
    </location>
</feature>
<sequence>MASYATLLRTPGAKGFVLAGLLARLPVSMTAIGIITMLSEMNASYTLAGGVAAVFTLSCAIIAPRISRLVDRYGQSKVLPYAAIIALLSILSLLAVAHWQLPSWLLFVFAVLGGFTPNMSAMVRARWTEIYRGKPELQTAYALESVLDELCFIVGPPLSVGLCVGLFPQAGPLLAMLFLALGVTAFVVQKKTEPAVNDVEVYNASVFRLTMVKALTLLMIFLGIIVGTIDVASVAFAKAQEMPATASLVLSFYAVSSCAAGLIFGMMQFKISLAKCLMMASIATMLSSIPLLIVWNITSLSITVFVAGFFFSPTMITAMSLIEENVPDEQLTEGLTWLLSGLGIGVALGAAMAGFVIDLYSVSAGFAVALLSSISVLCTAVYICRFQNRHI</sequence>
<accession>A0ABP9MLE1</accession>
<feature type="transmembrane region" description="Helical" evidence="4">
    <location>
        <begin position="276"/>
        <end position="295"/>
    </location>
</feature>
<dbReference type="RefSeq" id="WP_077924759.1">
    <property type="nucleotide sequence ID" value="NZ_BAABKE010000002.1"/>
</dbReference>
<feature type="transmembrane region" description="Helical" evidence="4">
    <location>
        <begin position="334"/>
        <end position="357"/>
    </location>
</feature>
<dbReference type="InterPro" id="IPR036259">
    <property type="entry name" value="MFS_trans_sf"/>
</dbReference>
<dbReference type="EMBL" id="BAABKE010000002">
    <property type="protein sequence ID" value="GAA5096318.1"/>
    <property type="molecule type" value="Genomic_DNA"/>
</dbReference>
<evidence type="ECO:0000256" key="1">
    <source>
        <dbReference type="ARBA" id="ARBA00022692"/>
    </source>
</evidence>
<evidence type="ECO:0000259" key="5">
    <source>
        <dbReference type="PROSITE" id="PS50850"/>
    </source>
</evidence>
<gene>
    <name evidence="6" type="ORF">GCM10023338_06540</name>
</gene>
<evidence type="ECO:0000313" key="6">
    <source>
        <dbReference type="EMBL" id="GAA5096318.1"/>
    </source>
</evidence>
<reference evidence="7" key="1">
    <citation type="journal article" date="2019" name="Int. J. Syst. Evol. Microbiol.">
        <title>The Global Catalogue of Microorganisms (GCM) 10K type strain sequencing project: providing services to taxonomists for standard genome sequencing and annotation.</title>
        <authorList>
            <consortium name="The Broad Institute Genomics Platform"/>
            <consortium name="The Broad Institute Genome Sequencing Center for Infectious Disease"/>
            <person name="Wu L."/>
            <person name="Ma J."/>
        </authorList>
    </citation>
    <scope>NUCLEOTIDE SEQUENCE [LARGE SCALE GENOMIC DNA]</scope>
    <source>
        <strain evidence="7">JCM 18424</strain>
    </source>
</reference>
<comment type="caution">
    <text evidence="6">The sequence shown here is derived from an EMBL/GenBank/DDBJ whole genome shotgun (WGS) entry which is preliminary data.</text>
</comment>
<dbReference type="InterPro" id="IPR020846">
    <property type="entry name" value="MFS_dom"/>
</dbReference>
<evidence type="ECO:0000256" key="4">
    <source>
        <dbReference type="SAM" id="Phobius"/>
    </source>
</evidence>
<feature type="transmembrane region" description="Helical" evidence="4">
    <location>
        <begin position="301"/>
        <end position="322"/>
    </location>
</feature>
<dbReference type="SUPFAM" id="SSF103473">
    <property type="entry name" value="MFS general substrate transporter"/>
    <property type="match status" value="1"/>
</dbReference>
<proteinExistence type="predicted"/>
<keyword evidence="3 4" id="KW-0472">Membrane</keyword>
<feature type="transmembrane region" description="Helical" evidence="4">
    <location>
        <begin position="45"/>
        <end position="66"/>
    </location>
</feature>
<dbReference type="InterPro" id="IPR011701">
    <property type="entry name" value="MFS"/>
</dbReference>
<feature type="transmembrane region" description="Helical" evidence="4">
    <location>
        <begin position="363"/>
        <end position="384"/>
    </location>
</feature>